<evidence type="ECO:0000256" key="1">
    <source>
        <dbReference type="SAM" id="Phobius"/>
    </source>
</evidence>
<comment type="caution">
    <text evidence="2">The sequence shown here is derived from an EMBL/GenBank/DDBJ whole genome shotgun (WGS) entry which is preliminary data.</text>
</comment>
<dbReference type="AlphaFoldDB" id="A0A0F9QL19"/>
<accession>A0A0F9QL19</accession>
<organism evidence="2">
    <name type="scientific">marine sediment metagenome</name>
    <dbReference type="NCBI Taxonomy" id="412755"/>
    <lineage>
        <taxon>unclassified sequences</taxon>
        <taxon>metagenomes</taxon>
        <taxon>ecological metagenomes</taxon>
    </lineage>
</organism>
<sequence length="49" mass="6034">MPIAVYQIFAVILIYVAYKVYMEIKWYKEDRENERLRDMVDKSMKTREG</sequence>
<evidence type="ECO:0000313" key="2">
    <source>
        <dbReference type="EMBL" id="KKN06053.1"/>
    </source>
</evidence>
<gene>
    <name evidence="2" type="ORF">LCGC14_1081310</name>
</gene>
<reference evidence="2" key="1">
    <citation type="journal article" date="2015" name="Nature">
        <title>Complex archaea that bridge the gap between prokaryotes and eukaryotes.</title>
        <authorList>
            <person name="Spang A."/>
            <person name="Saw J.H."/>
            <person name="Jorgensen S.L."/>
            <person name="Zaremba-Niedzwiedzka K."/>
            <person name="Martijn J."/>
            <person name="Lind A.E."/>
            <person name="van Eijk R."/>
            <person name="Schleper C."/>
            <person name="Guy L."/>
            <person name="Ettema T.J."/>
        </authorList>
    </citation>
    <scope>NUCLEOTIDE SEQUENCE</scope>
</reference>
<name>A0A0F9QL19_9ZZZZ</name>
<proteinExistence type="predicted"/>
<keyword evidence="1" id="KW-0812">Transmembrane</keyword>
<feature type="transmembrane region" description="Helical" evidence="1">
    <location>
        <begin position="6"/>
        <end position="22"/>
    </location>
</feature>
<keyword evidence="1" id="KW-1133">Transmembrane helix</keyword>
<dbReference type="EMBL" id="LAZR01004734">
    <property type="protein sequence ID" value="KKN06053.1"/>
    <property type="molecule type" value="Genomic_DNA"/>
</dbReference>
<protein>
    <submittedName>
        <fullName evidence="2">Uncharacterized protein</fullName>
    </submittedName>
</protein>
<keyword evidence="1" id="KW-0472">Membrane</keyword>